<comment type="subcellular location">
    <subcellularLocation>
        <location evidence="3">Secreted</location>
    </subcellularLocation>
</comment>
<dbReference type="EC" id="3.2.1.25" evidence="7"/>
<dbReference type="GO" id="GO:0005975">
    <property type="term" value="P:carbohydrate metabolic process"/>
    <property type="evidence" value="ECO:0007669"/>
    <property type="project" value="InterPro"/>
</dbReference>
<dbReference type="Pfam" id="PF02836">
    <property type="entry name" value="Glyco_hydro_2_C"/>
    <property type="match status" value="1"/>
</dbReference>
<dbReference type="Pfam" id="PF00703">
    <property type="entry name" value="Glyco_hydro_2"/>
    <property type="match status" value="1"/>
</dbReference>
<feature type="domain" description="Beta-mannosidase-like galactose-binding" evidence="23">
    <location>
        <begin position="23"/>
        <end position="183"/>
    </location>
</feature>
<dbReference type="InterPro" id="IPR013783">
    <property type="entry name" value="Ig-like_fold"/>
</dbReference>
<reference evidence="25" key="1">
    <citation type="journal article" date="2013" name="Stand. Genomic Sci.">
        <title>Genome sequence of the thermophilic fresh-water bacterium Spirochaeta caldaria type strain (H1(T)), reclassification of Spirochaeta caldaria, Spirochaeta stenostrepta, and Spirochaeta zuelzerae in the genus Treponema as Treponema caldaria comb. nov., Treponema stenostrepta comb. nov., and Treponema zuelzerae comb. nov., and emendation of the genus Treponema.</title>
        <authorList>
            <person name="Abt B."/>
            <person name="Goker M."/>
            <person name="Scheuner C."/>
            <person name="Han C."/>
            <person name="Lu M."/>
            <person name="Misra M."/>
            <person name="Lapidus A."/>
            <person name="Nolan M."/>
            <person name="Lucas S."/>
            <person name="Hammon N."/>
            <person name="Deshpande S."/>
            <person name="Cheng J.F."/>
            <person name="Tapia R."/>
            <person name="Goodwin L.A."/>
            <person name="Pitluck S."/>
            <person name="Liolios K."/>
            <person name="Pagani I."/>
            <person name="Ivanova N."/>
            <person name="Mavromatis K."/>
            <person name="Mikhailova N."/>
            <person name="Huntemann M."/>
            <person name="Pati A."/>
            <person name="Chen A."/>
            <person name="Palaniappan K."/>
            <person name="Land M."/>
            <person name="Hauser L."/>
            <person name="Jeffries C.D."/>
            <person name="Rohde M."/>
            <person name="Spring S."/>
            <person name="Gronow S."/>
            <person name="Detter J.C."/>
            <person name="Bristow J."/>
            <person name="Eisen J.A."/>
            <person name="Markowitz V."/>
            <person name="Hugenholtz P."/>
            <person name="Kyrpides N.C."/>
            <person name="Woyke T."/>
            <person name="Klenk H.P."/>
        </authorList>
    </citation>
    <scope>NUCLEOTIDE SEQUENCE</scope>
    <source>
        <strain evidence="25">ATCC 51460 / DSM 7334 / H1</strain>
    </source>
</reference>
<dbReference type="Gene3D" id="2.60.40.10">
    <property type="entry name" value="Immunoglobulins"/>
    <property type="match status" value="3"/>
</dbReference>
<dbReference type="SUPFAM" id="SSF49785">
    <property type="entry name" value="Galactose-binding domain-like"/>
    <property type="match status" value="1"/>
</dbReference>
<protein>
    <recommendedName>
        <fullName evidence="8">Beta-mannosidase</fullName>
        <ecNumber evidence="7">3.2.1.25</ecNumber>
    </recommendedName>
    <alternativeName>
        <fullName evidence="17">Beta-mannosidase B</fullName>
    </alternativeName>
    <alternativeName>
        <fullName evidence="15">Lysosomal beta A mannosidase</fullName>
    </alternativeName>
    <alternativeName>
        <fullName evidence="18">Mannanase B</fullName>
    </alternativeName>
</protein>
<evidence type="ECO:0000256" key="16">
    <source>
        <dbReference type="ARBA" id="ARBA00038429"/>
    </source>
</evidence>
<comment type="pathway">
    <text evidence="4">Glycan metabolism; N-glycan degradation.</text>
</comment>
<evidence type="ECO:0000256" key="3">
    <source>
        <dbReference type="ARBA" id="ARBA00004613"/>
    </source>
</evidence>
<evidence type="ECO:0000256" key="9">
    <source>
        <dbReference type="ARBA" id="ARBA00022525"/>
    </source>
</evidence>
<evidence type="ECO:0000259" key="22">
    <source>
        <dbReference type="Pfam" id="PF17786"/>
    </source>
</evidence>
<dbReference type="STRING" id="744872.Spica_0351"/>
<evidence type="ECO:0000313" key="25">
    <source>
        <dbReference type="Proteomes" id="UP000000503"/>
    </source>
</evidence>
<keyword evidence="12" id="KW-1015">Disulfide bond</keyword>
<feature type="domain" description="Beta-mannosidase Ig-fold" evidence="21">
    <location>
        <begin position="826"/>
        <end position="880"/>
    </location>
</feature>
<dbReference type="Proteomes" id="UP000000503">
    <property type="component" value="Chromosome"/>
</dbReference>
<evidence type="ECO:0000256" key="10">
    <source>
        <dbReference type="ARBA" id="ARBA00022729"/>
    </source>
</evidence>
<accession>F8EWY8</accession>
<keyword evidence="25" id="KW-1185">Reference proteome</keyword>
<evidence type="ECO:0000256" key="13">
    <source>
        <dbReference type="ARBA" id="ARBA00023180"/>
    </source>
</evidence>
<feature type="domain" description="Glycoside hydrolase family 2 catalytic" evidence="20">
    <location>
        <begin position="364"/>
        <end position="480"/>
    </location>
</feature>
<comment type="subunit">
    <text evidence="6">Homodimer.</text>
</comment>
<comment type="similarity">
    <text evidence="16">Belongs to the glycosyl hydrolase 2 family. Beta-mannosidase B subfamily.</text>
</comment>
<evidence type="ECO:0000256" key="7">
    <source>
        <dbReference type="ARBA" id="ARBA00012754"/>
    </source>
</evidence>
<name>F8EWY8_GRAC1</name>
<keyword evidence="14 24" id="KW-0326">Glycosidase</keyword>
<evidence type="ECO:0000259" key="23">
    <source>
        <dbReference type="Pfam" id="PF22666"/>
    </source>
</evidence>
<dbReference type="Pfam" id="PF17786">
    <property type="entry name" value="Mannosidase_ig"/>
    <property type="match status" value="1"/>
</dbReference>
<dbReference type="SUPFAM" id="SSF51445">
    <property type="entry name" value="(Trans)glycosidases"/>
    <property type="match status" value="1"/>
</dbReference>
<dbReference type="Pfam" id="PF22666">
    <property type="entry name" value="Glyco_hydro_2_N2"/>
    <property type="match status" value="1"/>
</dbReference>
<dbReference type="EMBL" id="CP002868">
    <property type="protein sequence ID" value="AEJ18515.1"/>
    <property type="molecule type" value="Genomic_DNA"/>
</dbReference>
<dbReference type="FunFam" id="3.20.20.80:FF:000050">
    <property type="entry name" value="Beta-mannosidase B"/>
    <property type="match status" value="1"/>
</dbReference>
<feature type="domain" description="Glycoside hydrolase family 2 immunoglobulin-like beta-sandwich" evidence="19">
    <location>
        <begin position="239"/>
        <end position="310"/>
    </location>
</feature>
<dbReference type="HOGENOM" id="CLU_005015_3_2_12"/>
<evidence type="ECO:0000256" key="4">
    <source>
        <dbReference type="ARBA" id="ARBA00004740"/>
    </source>
</evidence>
<evidence type="ECO:0000256" key="18">
    <source>
        <dbReference type="ARBA" id="ARBA00041614"/>
    </source>
</evidence>
<evidence type="ECO:0000256" key="5">
    <source>
        <dbReference type="ARBA" id="ARBA00011245"/>
    </source>
</evidence>
<dbReference type="Gene3D" id="3.20.20.80">
    <property type="entry name" value="Glycosidases"/>
    <property type="match status" value="1"/>
</dbReference>
<dbReference type="InterPro" id="IPR017853">
    <property type="entry name" value="GH"/>
</dbReference>
<proteinExistence type="inferred from homology"/>
<gene>
    <name evidence="24" type="ordered locus">Spica_0351</name>
</gene>
<evidence type="ECO:0000256" key="14">
    <source>
        <dbReference type="ARBA" id="ARBA00023295"/>
    </source>
</evidence>
<keyword evidence="11 24" id="KW-0378">Hydrolase</keyword>
<evidence type="ECO:0000256" key="15">
    <source>
        <dbReference type="ARBA" id="ARBA00032581"/>
    </source>
</evidence>
<dbReference type="GO" id="GO:0006516">
    <property type="term" value="P:glycoprotein catabolic process"/>
    <property type="evidence" value="ECO:0007669"/>
    <property type="project" value="TreeGrafter"/>
</dbReference>
<dbReference type="RefSeq" id="WP_013967827.1">
    <property type="nucleotide sequence ID" value="NC_015732.1"/>
</dbReference>
<evidence type="ECO:0000259" key="19">
    <source>
        <dbReference type="Pfam" id="PF00703"/>
    </source>
</evidence>
<dbReference type="InterPro" id="IPR041625">
    <property type="entry name" value="Beta-mannosidase_Ig"/>
</dbReference>
<dbReference type="InterPro" id="IPR050887">
    <property type="entry name" value="Beta-mannosidase_GH2"/>
</dbReference>
<dbReference type="InterPro" id="IPR041447">
    <property type="entry name" value="Mannosidase_ig"/>
</dbReference>
<evidence type="ECO:0000256" key="8">
    <source>
        <dbReference type="ARBA" id="ARBA00015707"/>
    </source>
</evidence>
<keyword evidence="9" id="KW-0964">Secreted</keyword>
<dbReference type="InterPro" id="IPR036156">
    <property type="entry name" value="Beta-gal/glucu_dom_sf"/>
</dbReference>
<evidence type="ECO:0000256" key="2">
    <source>
        <dbReference type="ARBA" id="ARBA00003150"/>
    </source>
</evidence>
<dbReference type="eggNOG" id="COG3250">
    <property type="taxonomic scope" value="Bacteria"/>
</dbReference>
<feature type="domain" description="Mannosidase Ig/CBM-like" evidence="22">
    <location>
        <begin position="705"/>
        <end position="759"/>
    </location>
</feature>
<dbReference type="InterPro" id="IPR054593">
    <property type="entry name" value="Beta-mannosidase-like_N2"/>
</dbReference>
<dbReference type="Gene3D" id="2.60.120.260">
    <property type="entry name" value="Galactose-binding domain-like"/>
    <property type="match status" value="1"/>
</dbReference>
<evidence type="ECO:0000256" key="1">
    <source>
        <dbReference type="ARBA" id="ARBA00000829"/>
    </source>
</evidence>
<comment type="catalytic activity">
    <reaction evidence="1">
        <text>Hydrolysis of terminal, non-reducing beta-D-mannose residues in beta-D-mannosides.</text>
        <dbReference type="EC" id="3.2.1.25"/>
    </reaction>
</comment>
<dbReference type="InterPro" id="IPR006103">
    <property type="entry name" value="Glyco_hydro_2_cat"/>
</dbReference>
<comment type="function">
    <text evidence="2">Exoglycosidase that cleaves the single beta-linked mannose residue from the non-reducing end of all N-linked glycoprotein oligosaccharides.</text>
</comment>
<dbReference type="AlphaFoldDB" id="F8EWY8"/>
<comment type="subunit">
    <text evidence="5">Monomer.</text>
</comment>
<evidence type="ECO:0000256" key="11">
    <source>
        <dbReference type="ARBA" id="ARBA00022801"/>
    </source>
</evidence>
<evidence type="ECO:0000256" key="6">
    <source>
        <dbReference type="ARBA" id="ARBA00011738"/>
    </source>
</evidence>
<evidence type="ECO:0000259" key="20">
    <source>
        <dbReference type="Pfam" id="PF02836"/>
    </source>
</evidence>
<dbReference type="PANTHER" id="PTHR43730:SF1">
    <property type="entry name" value="BETA-MANNOSIDASE"/>
    <property type="match status" value="1"/>
</dbReference>
<dbReference type="Pfam" id="PF17753">
    <property type="entry name" value="Ig_mannosidase"/>
    <property type="match status" value="1"/>
</dbReference>
<sequence>MSQIDLSGMWTLRLDSSVLGKVSVPCSIPGDCHSALLAANLIPDPYYGQNELEVQFLNQEDFILERNIELSPEQLQQGSPYLYFESIDTVTEVLVNGKPVTQTNNMFHAHVIDLGCTLQSGTNTIRIHFHAAEKAAAQRAQQLPYPIPHSVYPVQSLHRNQIRKVQCHSGWDWGPCLMVSGLYGACYIDFASPGRIDNLSIRTIPAADNTWDIPVTLRYTIPGPGTTQGSETTGASGPKTASFSITMNLRLKDGEGKTVLKQTTEHRLHGPGNHQLEAILSIKNPKLWWPSGYGEQHLYTLEAAVWSSEKSGTESMTGQGDTVQETVQKTASPGTAIQQRATKRIGFRDLKVITEDDEIGRSMTFQVNGKAIWAKGANWIPLDSLPSRQTTDRYRNLLHSMVQANMNMVRVWGGGQYERDVFYDLCDELGILVWQDMMFSCSTYPADPEFLETVRREIRFQVLRLKEHPSIALWCGNNENVGALTWYPETRANRDRYIIDYDRLNEGIVGKTIRELDPDRTWWPSSPSAGPNDFSDNWHSDGRGDMHYWSVWHEGKPFEAYYDVTPRFCSEFGYQSFPSEETVASYCPEDQRNLTSPVMEHHQKNPRGNSIIIENFSRYFRFPEGFANMLYLSQVQQALAIQTAVEYWRSRRPICMGALYWQLNDCWPVASWSSIEYSGKWKLLHYAARRFFAPIALVSFVKDQSLQVHLINDTDRSISGTVTLAFINFAGKTVQENTLPIHKAGEGSHKVWELDLKRLPFPVNSAFFRGLLHIDEGPSASCVRPPQEPDKSLETVCFLVPPKQCNLEPAHIRSRLSVVKNYQGEAELLLQLNTDRPAFFVSVDIPGMKGHWEDNLFTLLPGTTRAIRFMSEASGTEEGGSLPSMEYVQAHLRIQHLRESYH</sequence>
<dbReference type="PANTHER" id="PTHR43730">
    <property type="entry name" value="BETA-MANNOSIDASE"/>
    <property type="match status" value="1"/>
</dbReference>
<dbReference type="SUPFAM" id="SSF49303">
    <property type="entry name" value="beta-Galactosidase/glucuronidase domain"/>
    <property type="match status" value="3"/>
</dbReference>
<keyword evidence="13" id="KW-0325">Glycoprotein</keyword>
<dbReference type="InterPro" id="IPR008979">
    <property type="entry name" value="Galactose-bd-like_sf"/>
</dbReference>
<evidence type="ECO:0000256" key="12">
    <source>
        <dbReference type="ARBA" id="ARBA00023157"/>
    </source>
</evidence>
<evidence type="ECO:0000259" key="21">
    <source>
        <dbReference type="Pfam" id="PF17753"/>
    </source>
</evidence>
<dbReference type="GO" id="GO:0005576">
    <property type="term" value="C:extracellular region"/>
    <property type="evidence" value="ECO:0007669"/>
    <property type="project" value="UniProtKB-SubCell"/>
</dbReference>
<dbReference type="InterPro" id="IPR006102">
    <property type="entry name" value="Ig-like_GH2"/>
</dbReference>
<organism evidence="24 25">
    <name type="scientific">Gracilinema caldarium (strain ATCC 51460 / DSM 7334 / H1)</name>
    <name type="common">Treponema caldarium</name>
    <dbReference type="NCBI Taxonomy" id="744872"/>
    <lineage>
        <taxon>Bacteria</taxon>
        <taxon>Pseudomonadati</taxon>
        <taxon>Spirochaetota</taxon>
        <taxon>Spirochaetia</taxon>
        <taxon>Spirochaetales</taxon>
        <taxon>Breznakiellaceae</taxon>
        <taxon>Gracilinema</taxon>
    </lineage>
</organism>
<keyword evidence="10" id="KW-0732">Signal</keyword>
<evidence type="ECO:0000313" key="24">
    <source>
        <dbReference type="EMBL" id="AEJ18515.1"/>
    </source>
</evidence>
<evidence type="ECO:0000256" key="17">
    <source>
        <dbReference type="ARBA" id="ARBA00041069"/>
    </source>
</evidence>
<dbReference type="GO" id="GO:0004567">
    <property type="term" value="F:beta-mannosidase activity"/>
    <property type="evidence" value="ECO:0007669"/>
    <property type="project" value="UniProtKB-EC"/>
</dbReference>
<dbReference type="KEGG" id="scd:Spica_0351"/>